<feature type="region of interest" description="Disordered" evidence="1">
    <location>
        <begin position="1"/>
        <end position="119"/>
    </location>
</feature>
<sequence>MRPCDIHPHSSSTSHKRYMKIKRNQRLHSSTARSDPPPSPITADEDQPSFPPLLDSGTQSMDALPTPSLPLAHSPSSPSFGSHEPISDQLYCSVDQREKDPSRTVELEEPESETEENDEVAPLLSMLLGDGWSQTPFIDDLDLYSEYLAACEHADDPLGPMQLHFGDEEIGVHTDDYELNSTDDVQEDEDTLGLLSDNASSSLHASATYPWPSLPMYITDLLFSSPRLRFSDAQKRAVITWAKALGAPNVPTLYGLKKCHDRICNQVGNPTEKVKANSGNIFYLNSIAKAIAKDYANPLTRMCMQDYPEDGQGTYLPDGDAVHPEPVILAIGNPVALTVAGFIVDPERIIVEVSTFARTFEEIEKREFECGFTESSRSYAQHMPNPLRKKSGGRLVLSVPLIIFIDDVSRNVSKQWNKHHVVYMSNAAMPRQMLEKEFCVRFVSSSPHASPLELAKGVKDSIIAAAEQGIIAWDCKYEEEIMLVPYGLFKAGDNPMQAEECSHGGLKCNMFCRTCYVGGTMVEKSTDEGYLKIFESGRLREPDDTRKYIYDQIALSKLSGGTEKVKNAVTSSGIRDAASASIVNHLLVLGKSLRKREAGKPALKEDEVRATLEKEFEDLLCGRPLEEFINPLLGMPGVNIHRDTPTEILHTVLLGIVKYFWGQTVVGIHFWLGL</sequence>
<comment type="caution">
    <text evidence="2">The sequence shown here is derived from an EMBL/GenBank/DDBJ whole genome shotgun (WGS) entry which is preliminary data.</text>
</comment>
<feature type="compositionally biased region" description="Low complexity" evidence="1">
    <location>
        <begin position="64"/>
        <end position="79"/>
    </location>
</feature>
<feature type="compositionally biased region" description="Basic residues" evidence="1">
    <location>
        <begin position="14"/>
        <end position="26"/>
    </location>
</feature>
<organism evidence="2 3">
    <name type="scientific">Suillus fuscotomentosus</name>
    <dbReference type="NCBI Taxonomy" id="1912939"/>
    <lineage>
        <taxon>Eukaryota</taxon>
        <taxon>Fungi</taxon>
        <taxon>Dikarya</taxon>
        <taxon>Basidiomycota</taxon>
        <taxon>Agaricomycotina</taxon>
        <taxon>Agaricomycetes</taxon>
        <taxon>Agaricomycetidae</taxon>
        <taxon>Boletales</taxon>
        <taxon>Suillineae</taxon>
        <taxon>Suillaceae</taxon>
        <taxon>Suillus</taxon>
    </lineage>
</organism>
<dbReference type="EMBL" id="JABBWK010000060">
    <property type="protein sequence ID" value="KAG1895978.1"/>
    <property type="molecule type" value="Genomic_DNA"/>
</dbReference>
<feature type="compositionally biased region" description="Acidic residues" evidence="1">
    <location>
        <begin position="107"/>
        <end position="119"/>
    </location>
</feature>
<feature type="compositionally biased region" description="Basic and acidic residues" evidence="1">
    <location>
        <begin position="95"/>
        <end position="106"/>
    </location>
</feature>
<reference evidence="2" key="1">
    <citation type="journal article" date="2020" name="New Phytol.">
        <title>Comparative genomics reveals dynamic genome evolution in host specialist ectomycorrhizal fungi.</title>
        <authorList>
            <person name="Lofgren L.A."/>
            <person name="Nguyen N.H."/>
            <person name="Vilgalys R."/>
            <person name="Ruytinx J."/>
            <person name="Liao H.L."/>
            <person name="Branco S."/>
            <person name="Kuo A."/>
            <person name="LaButti K."/>
            <person name="Lipzen A."/>
            <person name="Andreopoulos W."/>
            <person name="Pangilinan J."/>
            <person name="Riley R."/>
            <person name="Hundley H."/>
            <person name="Na H."/>
            <person name="Barry K."/>
            <person name="Grigoriev I.V."/>
            <person name="Stajich J.E."/>
            <person name="Kennedy P.G."/>
        </authorList>
    </citation>
    <scope>NUCLEOTIDE SEQUENCE</scope>
    <source>
        <strain evidence="2">FC203</strain>
    </source>
</reference>
<dbReference type="GeneID" id="64662077"/>
<keyword evidence="3" id="KW-1185">Reference proteome</keyword>
<dbReference type="AlphaFoldDB" id="A0AAD4HGR7"/>
<evidence type="ECO:0000313" key="3">
    <source>
        <dbReference type="Proteomes" id="UP001195769"/>
    </source>
</evidence>
<accession>A0AAD4HGR7</accession>
<dbReference type="Proteomes" id="UP001195769">
    <property type="component" value="Unassembled WGS sequence"/>
</dbReference>
<evidence type="ECO:0000313" key="2">
    <source>
        <dbReference type="EMBL" id="KAG1895978.1"/>
    </source>
</evidence>
<protein>
    <submittedName>
        <fullName evidence="2">Uncharacterized protein</fullName>
    </submittedName>
</protein>
<gene>
    <name evidence="2" type="ORF">F5891DRAFT_1193608</name>
</gene>
<proteinExistence type="predicted"/>
<dbReference type="RefSeq" id="XP_041221554.1">
    <property type="nucleotide sequence ID" value="XM_041367779.1"/>
</dbReference>
<dbReference type="PANTHER" id="PTHR31912">
    <property type="entry name" value="IP13529P"/>
    <property type="match status" value="1"/>
</dbReference>
<name>A0AAD4HGR7_9AGAM</name>
<evidence type="ECO:0000256" key="1">
    <source>
        <dbReference type="SAM" id="MobiDB-lite"/>
    </source>
</evidence>
<dbReference type="PANTHER" id="PTHR31912:SF34">
    <property type="entry name" value="NOTOCHORD-RELATED PROTEIN"/>
    <property type="match status" value="1"/>
</dbReference>